<keyword evidence="2" id="KW-0949">S-adenosyl-L-methionine</keyword>
<dbReference type="Gene3D" id="3.80.30.20">
    <property type="entry name" value="tm_1862 like domain"/>
    <property type="match status" value="1"/>
</dbReference>
<evidence type="ECO:0000256" key="2">
    <source>
        <dbReference type="ARBA" id="ARBA00022691"/>
    </source>
</evidence>
<dbReference type="CDD" id="cd01335">
    <property type="entry name" value="Radical_SAM"/>
    <property type="match status" value="1"/>
</dbReference>
<evidence type="ECO:0000313" key="8">
    <source>
        <dbReference type="Proteomes" id="UP001482231"/>
    </source>
</evidence>
<dbReference type="InterPro" id="IPR058240">
    <property type="entry name" value="rSAM_sf"/>
</dbReference>
<sequence>MRRDPLPDVYPAPAATTPGSFRVVLVSPYELGRQPFALAHAAAWLKRAGMAVDCLDLSLQKLDPNVLAGAQVVAFYLGMYTATRIAMEALPRARALAPQAAFAAFGLYAPVNESLLRALGVAAVFGGESEPDLLAWAQTLRAGHVAPRPTRVHTGRIEFLLPDRSGLPPLARYAHLVLPDGGRRTVGFVETTRGCKHLCRHCPVVPVYQGRFRAVPLPVVMADIEQQVAMGAEHISFTDHDFLNGPSHALRVVRAMHARFPSLSFDATIKIEHLIRHAEVLPLLKAAGCAFVISAVESVDDRVLAHLAKNHTRADFVRAVESLRTIGLPLAPTWVAFHPWSTLEGYLDLLKTLVELRLVEAVPPVQLAIRLLVPAGSRLMELPELAQRLGPFDARLLGHPWHHADCRVDRLQQEVERLAAAGEQAGLPRRAIFETIWQAAHRALGRAAPSLAGRDLGAPIPHLSEPWYCCAEPTAKQLQSF</sequence>
<organism evidence="7 8">
    <name type="scientific">Thiobacter aerophilum</name>
    <dbReference type="NCBI Taxonomy" id="3121275"/>
    <lineage>
        <taxon>Bacteria</taxon>
        <taxon>Pseudomonadati</taxon>
        <taxon>Pseudomonadota</taxon>
        <taxon>Betaproteobacteria</taxon>
        <taxon>Burkholderiales</taxon>
        <taxon>Thiobacteraceae</taxon>
        <taxon>Thiobacter</taxon>
    </lineage>
</organism>
<dbReference type="PROSITE" id="PS51918">
    <property type="entry name" value="RADICAL_SAM"/>
    <property type="match status" value="1"/>
</dbReference>
<proteinExistence type="predicted"/>
<gene>
    <name evidence="7" type="ORF">V6E02_03165</name>
</gene>
<dbReference type="PANTHER" id="PTHR43409:SF7">
    <property type="entry name" value="BLL1977 PROTEIN"/>
    <property type="match status" value="1"/>
</dbReference>
<comment type="cofactor">
    <cofactor evidence="1">
        <name>[4Fe-4S] cluster</name>
        <dbReference type="ChEBI" id="CHEBI:49883"/>
    </cofactor>
</comment>
<keyword evidence="8" id="KW-1185">Reference proteome</keyword>
<keyword evidence="5" id="KW-0411">Iron-sulfur</keyword>
<dbReference type="NCBIfam" id="NF040546">
    <property type="entry name" value="rSAM_CUAEP"/>
    <property type="match status" value="1"/>
</dbReference>
<keyword evidence="3" id="KW-0479">Metal-binding</keyword>
<accession>A0ABV0EC26</accession>
<evidence type="ECO:0000256" key="4">
    <source>
        <dbReference type="ARBA" id="ARBA00023004"/>
    </source>
</evidence>
<comment type="caution">
    <text evidence="7">The sequence shown here is derived from an EMBL/GenBank/DDBJ whole genome shotgun (WGS) entry which is preliminary data.</text>
</comment>
<dbReference type="InterPro" id="IPR023404">
    <property type="entry name" value="rSAM_horseshoe"/>
</dbReference>
<dbReference type="SFLD" id="SFLDS00029">
    <property type="entry name" value="Radical_SAM"/>
    <property type="match status" value="1"/>
</dbReference>
<evidence type="ECO:0000313" key="7">
    <source>
        <dbReference type="EMBL" id="MEO1766215.1"/>
    </source>
</evidence>
<name>A0ABV0EC26_9BURK</name>
<dbReference type="InterPro" id="IPR054699">
    <property type="entry name" value="rSAM_CUAEP"/>
</dbReference>
<evidence type="ECO:0000259" key="6">
    <source>
        <dbReference type="PROSITE" id="PS51918"/>
    </source>
</evidence>
<dbReference type="RefSeq" id="WP_347307045.1">
    <property type="nucleotide sequence ID" value="NZ_JBAJEX010000001.1"/>
</dbReference>
<reference evidence="7 8" key="1">
    <citation type="submission" date="2024-02" db="EMBL/GenBank/DDBJ databases">
        <title>New thermophilic sulfur-oxidizing bacteria from a hot springs of the Uzon caldera (Kamchatka, Russia).</title>
        <authorList>
            <person name="Dukat A.M."/>
            <person name="Elcheninov A.G."/>
            <person name="Frolov E.N."/>
        </authorList>
    </citation>
    <scope>NUCLEOTIDE SEQUENCE [LARGE SCALE GENOMIC DNA]</scope>
    <source>
        <strain evidence="7 8">AK1</strain>
    </source>
</reference>
<dbReference type="PANTHER" id="PTHR43409">
    <property type="entry name" value="ANAEROBIC MAGNESIUM-PROTOPORPHYRIN IX MONOMETHYL ESTER CYCLASE-RELATED"/>
    <property type="match status" value="1"/>
</dbReference>
<feature type="domain" description="Radical SAM core" evidence="6">
    <location>
        <begin position="181"/>
        <end position="393"/>
    </location>
</feature>
<evidence type="ECO:0000256" key="1">
    <source>
        <dbReference type="ARBA" id="ARBA00001966"/>
    </source>
</evidence>
<dbReference type="SMART" id="SM00729">
    <property type="entry name" value="Elp3"/>
    <property type="match status" value="1"/>
</dbReference>
<dbReference type="Pfam" id="PF04055">
    <property type="entry name" value="Radical_SAM"/>
    <property type="match status" value="1"/>
</dbReference>
<dbReference type="EMBL" id="JBAJEX010000001">
    <property type="protein sequence ID" value="MEO1766215.1"/>
    <property type="molecule type" value="Genomic_DNA"/>
</dbReference>
<evidence type="ECO:0000256" key="5">
    <source>
        <dbReference type="ARBA" id="ARBA00023014"/>
    </source>
</evidence>
<evidence type="ECO:0000256" key="3">
    <source>
        <dbReference type="ARBA" id="ARBA00022723"/>
    </source>
</evidence>
<dbReference type="SUPFAM" id="SSF102114">
    <property type="entry name" value="Radical SAM enzymes"/>
    <property type="match status" value="1"/>
</dbReference>
<dbReference type="Proteomes" id="UP001482231">
    <property type="component" value="Unassembled WGS sequence"/>
</dbReference>
<keyword evidence="4" id="KW-0408">Iron</keyword>
<dbReference type="InterPro" id="IPR051198">
    <property type="entry name" value="BchE-like"/>
</dbReference>
<dbReference type="InterPro" id="IPR006638">
    <property type="entry name" value="Elp3/MiaA/NifB-like_rSAM"/>
</dbReference>
<dbReference type="InterPro" id="IPR007197">
    <property type="entry name" value="rSAM"/>
</dbReference>
<protein>
    <submittedName>
        <fullName evidence="7">CUAEP/CCAEP-tail radical SAM protein</fullName>
    </submittedName>
</protein>
<dbReference type="SFLD" id="SFLDG01082">
    <property type="entry name" value="B12-binding_domain_containing"/>
    <property type="match status" value="1"/>
</dbReference>